<dbReference type="SUPFAM" id="SSF46689">
    <property type="entry name" value="Homeodomain-like"/>
    <property type="match status" value="1"/>
</dbReference>
<dbReference type="GO" id="GO:0000977">
    <property type="term" value="F:RNA polymerase II transcription regulatory region sequence-specific DNA binding"/>
    <property type="evidence" value="ECO:0007669"/>
    <property type="project" value="TreeGrafter"/>
</dbReference>
<feature type="compositionally biased region" description="Basic and acidic residues" evidence="7">
    <location>
        <begin position="169"/>
        <end position="179"/>
    </location>
</feature>
<feature type="region of interest" description="Disordered" evidence="7">
    <location>
        <begin position="128"/>
        <end position="308"/>
    </location>
</feature>
<evidence type="ECO:0000256" key="1">
    <source>
        <dbReference type="ARBA" id="ARBA00023054"/>
    </source>
</evidence>
<keyword evidence="10" id="KW-1185">Reference proteome</keyword>
<dbReference type="InterPro" id="IPR001356">
    <property type="entry name" value="HD"/>
</dbReference>
<dbReference type="CDD" id="cd00086">
    <property type="entry name" value="homeodomain"/>
    <property type="match status" value="1"/>
</dbReference>
<name>A0A3B3ZIT7_9GOBI</name>
<evidence type="ECO:0000259" key="8">
    <source>
        <dbReference type="PROSITE" id="PS50071"/>
    </source>
</evidence>
<accession>A0A3B3ZIT7</accession>
<dbReference type="PANTHER" id="PTHR14043">
    <property type="entry name" value="CCAAT DISPLACEMENT PROTEIN-RELATED"/>
    <property type="match status" value="1"/>
</dbReference>
<feature type="compositionally biased region" description="Low complexity" evidence="7">
    <location>
        <begin position="237"/>
        <end position="249"/>
    </location>
</feature>
<reference evidence="9" key="2">
    <citation type="submission" date="2025-09" db="UniProtKB">
        <authorList>
            <consortium name="Ensembl"/>
        </authorList>
    </citation>
    <scope>IDENTIFICATION</scope>
</reference>
<sequence length="332" mass="37288">MQLWLNDPHNVDKLRAMKKMEKKAYLKRRYGLLSTGSDSDSPTARSECVSPALGSLDLCPFSQAKKPRVVLGAEEKEALRKAYLLEPYPSQNTIEMLAAQLNLKTNTVINWFHNYRSRMRREVLMEGLQDNDTDPDHLSYSPQDDGEERRPQHPSAHSGRPASAIPYVKQEDRDEERNHCISTAVQFPQIKTEHEDSVSMRLANQRQEDVPSKTTQCKYEGDESGKSPIDPVSFKASSEPSRSSLEVSLNSPSAASSPGLMMSVSPVPSSSAPISPSIPNPPSTSMDANPPFQSPKLNRSSQRRNEKMANLNNIIHRLERAANREETLEWEF</sequence>
<dbReference type="SMART" id="SM00389">
    <property type="entry name" value="HOX"/>
    <property type="match status" value="1"/>
</dbReference>
<dbReference type="GO" id="GO:0005634">
    <property type="term" value="C:nucleus"/>
    <property type="evidence" value="ECO:0007669"/>
    <property type="project" value="UniProtKB-SubCell"/>
</dbReference>
<dbReference type="Pfam" id="PF00046">
    <property type="entry name" value="Homeodomain"/>
    <property type="match status" value="1"/>
</dbReference>
<dbReference type="GO" id="GO:0000981">
    <property type="term" value="F:DNA-binding transcription factor activity, RNA polymerase II-specific"/>
    <property type="evidence" value="ECO:0007669"/>
    <property type="project" value="InterPro"/>
</dbReference>
<feature type="domain" description="Homeobox" evidence="8">
    <location>
        <begin position="62"/>
        <end position="122"/>
    </location>
</feature>
<keyword evidence="1" id="KW-0175">Coiled coil</keyword>
<evidence type="ECO:0000256" key="5">
    <source>
        <dbReference type="PROSITE-ProRule" id="PRU00108"/>
    </source>
</evidence>
<keyword evidence="3 5" id="KW-0371">Homeobox</keyword>
<dbReference type="InterPro" id="IPR009057">
    <property type="entry name" value="Homeodomain-like_sf"/>
</dbReference>
<evidence type="ECO:0000256" key="4">
    <source>
        <dbReference type="ARBA" id="ARBA00023242"/>
    </source>
</evidence>
<evidence type="ECO:0000313" key="10">
    <source>
        <dbReference type="Proteomes" id="UP000261520"/>
    </source>
</evidence>
<reference evidence="9" key="1">
    <citation type="submission" date="2025-08" db="UniProtKB">
        <authorList>
            <consortium name="Ensembl"/>
        </authorList>
    </citation>
    <scope>IDENTIFICATION</scope>
</reference>
<comment type="subcellular location">
    <subcellularLocation>
        <location evidence="5 6">Nucleus</location>
    </subcellularLocation>
</comment>
<keyword evidence="2 5" id="KW-0238">DNA-binding</keyword>
<dbReference type="InterPro" id="IPR017970">
    <property type="entry name" value="Homeobox_CS"/>
</dbReference>
<dbReference type="Gene3D" id="1.10.10.60">
    <property type="entry name" value="Homeodomain-like"/>
    <property type="match status" value="1"/>
</dbReference>
<dbReference type="FunFam" id="1.10.10.60:FF:000116">
    <property type="entry name" value="Cut-like homeobox 2b"/>
    <property type="match status" value="1"/>
</dbReference>
<dbReference type="PANTHER" id="PTHR14043:SF5">
    <property type="entry name" value="HOMEOBOX PROTEIN CUT-LIKE 2"/>
    <property type="match status" value="1"/>
</dbReference>
<organism evidence="9 10">
    <name type="scientific">Periophthalmus magnuspinnatus</name>
    <dbReference type="NCBI Taxonomy" id="409849"/>
    <lineage>
        <taxon>Eukaryota</taxon>
        <taxon>Metazoa</taxon>
        <taxon>Chordata</taxon>
        <taxon>Craniata</taxon>
        <taxon>Vertebrata</taxon>
        <taxon>Euteleostomi</taxon>
        <taxon>Actinopterygii</taxon>
        <taxon>Neopterygii</taxon>
        <taxon>Teleostei</taxon>
        <taxon>Neoteleostei</taxon>
        <taxon>Acanthomorphata</taxon>
        <taxon>Gobiaria</taxon>
        <taxon>Gobiiformes</taxon>
        <taxon>Gobioidei</taxon>
        <taxon>Gobiidae</taxon>
        <taxon>Oxudercinae</taxon>
        <taxon>Periophthalmus</taxon>
    </lineage>
</organism>
<dbReference type="AlphaFoldDB" id="A0A3B3ZIT7"/>
<evidence type="ECO:0000313" key="9">
    <source>
        <dbReference type="Ensembl" id="ENSPMGP00000004517.1"/>
    </source>
</evidence>
<dbReference type="PROSITE" id="PS00027">
    <property type="entry name" value="HOMEOBOX_1"/>
    <property type="match status" value="1"/>
</dbReference>
<dbReference type="STRING" id="409849.ENSPMGP00000004517"/>
<protein>
    <recommendedName>
        <fullName evidence="8">Homeobox domain-containing protein</fullName>
    </recommendedName>
</protein>
<evidence type="ECO:0000256" key="6">
    <source>
        <dbReference type="RuleBase" id="RU000682"/>
    </source>
</evidence>
<keyword evidence="4 5" id="KW-0539">Nucleus</keyword>
<feature type="compositionally biased region" description="Low complexity" evidence="7">
    <location>
        <begin position="256"/>
        <end position="275"/>
    </location>
</feature>
<dbReference type="PROSITE" id="PS50071">
    <property type="entry name" value="HOMEOBOX_2"/>
    <property type="match status" value="1"/>
</dbReference>
<dbReference type="Ensembl" id="ENSPMGT00000004797.1">
    <property type="protein sequence ID" value="ENSPMGP00000004517.1"/>
    <property type="gene ID" value="ENSPMGG00000003831.1"/>
</dbReference>
<evidence type="ECO:0000256" key="3">
    <source>
        <dbReference type="ARBA" id="ARBA00023155"/>
    </source>
</evidence>
<evidence type="ECO:0000256" key="7">
    <source>
        <dbReference type="SAM" id="MobiDB-lite"/>
    </source>
</evidence>
<feature type="DNA-binding region" description="Homeobox" evidence="5">
    <location>
        <begin position="64"/>
        <end position="123"/>
    </location>
</feature>
<proteinExistence type="predicted"/>
<evidence type="ECO:0000256" key="2">
    <source>
        <dbReference type="ARBA" id="ARBA00023125"/>
    </source>
</evidence>
<dbReference type="Proteomes" id="UP000261520">
    <property type="component" value="Unplaced"/>
</dbReference>